<feature type="transmembrane region" description="Helical" evidence="1">
    <location>
        <begin position="170"/>
        <end position="189"/>
    </location>
</feature>
<keyword evidence="3" id="KW-1185">Reference proteome</keyword>
<feature type="transmembrane region" description="Helical" evidence="1">
    <location>
        <begin position="95"/>
        <end position="111"/>
    </location>
</feature>
<protein>
    <recommendedName>
        <fullName evidence="4">DUF2157 domain-containing protein</fullName>
    </recommendedName>
</protein>
<name>A0A1D8JGQ0_9BACL</name>
<accession>A0A1D8JGQ0</accession>
<feature type="transmembrane region" description="Helical" evidence="1">
    <location>
        <begin position="70"/>
        <end position="89"/>
    </location>
</feature>
<gene>
    <name evidence="2" type="ORF">BI350_10245</name>
</gene>
<reference evidence="2 3" key="1">
    <citation type="submission" date="2016-09" db="EMBL/GenBank/DDBJ databases">
        <title>Complete genome sequence of the Lysinibacillus sphaericus LMG 22257, a specie of Bacillus with ureolytic activity that can effectively biodeposit calcium carbonate.</title>
        <authorList>
            <person name="Yan W."/>
        </authorList>
    </citation>
    <scope>NUCLEOTIDE SEQUENCE [LARGE SCALE GENOMIC DNA]</scope>
    <source>
        <strain evidence="2 3">LMG 22257</strain>
    </source>
</reference>
<keyword evidence="1" id="KW-1133">Transmembrane helix</keyword>
<feature type="transmembrane region" description="Helical" evidence="1">
    <location>
        <begin position="142"/>
        <end position="163"/>
    </location>
</feature>
<evidence type="ECO:0000313" key="2">
    <source>
        <dbReference type="EMBL" id="AOV07876.1"/>
    </source>
</evidence>
<dbReference type="AlphaFoldDB" id="A0A1D8JGQ0"/>
<evidence type="ECO:0000256" key="1">
    <source>
        <dbReference type="SAM" id="Phobius"/>
    </source>
</evidence>
<dbReference type="KEGG" id="surl:BI350_10245"/>
<sequence length="190" mass="21744">MLLFGGDDFMNEHRKKIILSEIKYWKQNNLLPGRYCDFLTTLYAQGDEQHKEEGNITSSILHKEKKKQKLSVLFILFIGILLAMVMLFIDNKFALLFGAIGIIILLSFATFKSSKQSIILPTIYIVIALLLLLMSLKLWSVFFSQQPIILISLLIFNCVIWLFAGRLLKLLYFTLSGAIGLICIIAYLVF</sequence>
<feature type="transmembrane region" description="Helical" evidence="1">
    <location>
        <begin position="118"/>
        <end position="136"/>
    </location>
</feature>
<evidence type="ECO:0008006" key="4">
    <source>
        <dbReference type="Google" id="ProtNLM"/>
    </source>
</evidence>
<dbReference type="EMBL" id="CP017560">
    <property type="protein sequence ID" value="AOV07876.1"/>
    <property type="molecule type" value="Genomic_DNA"/>
</dbReference>
<keyword evidence="1" id="KW-0812">Transmembrane</keyword>
<dbReference type="Proteomes" id="UP000185746">
    <property type="component" value="Chromosome"/>
</dbReference>
<keyword evidence="1" id="KW-0472">Membrane</keyword>
<organism evidence="2 3">
    <name type="scientific">Sporosarcina ureilytica</name>
    <dbReference type="NCBI Taxonomy" id="298596"/>
    <lineage>
        <taxon>Bacteria</taxon>
        <taxon>Bacillati</taxon>
        <taxon>Bacillota</taxon>
        <taxon>Bacilli</taxon>
        <taxon>Bacillales</taxon>
        <taxon>Caryophanaceae</taxon>
        <taxon>Sporosarcina</taxon>
    </lineage>
</organism>
<evidence type="ECO:0000313" key="3">
    <source>
        <dbReference type="Proteomes" id="UP000185746"/>
    </source>
</evidence>
<proteinExistence type="predicted"/>